<dbReference type="Proteomes" id="UP000241462">
    <property type="component" value="Unassembled WGS sequence"/>
</dbReference>
<dbReference type="AlphaFoldDB" id="A0A2T3AFQ7"/>
<proteinExistence type="predicted"/>
<evidence type="ECO:0000256" key="1">
    <source>
        <dbReference type="SAM" id="MobiDB-lite"/>
    </source>
</evidence>
<feature type="region of interest" description="Disordered" evidence="1">
    <location>
        <begin position="1"/>
        <end position="21"/>
    </location>
</feature>
<name>A0A2T3AFQ7_9PEZI</name>
<sequence length="231" mass="26049">MYAVGPRRQPGSRSRSGKHLHRTCQITAARSQLSCSACAEVPSIYKRGLMLLMRAGGWEVCVRPFPCVGEFPISHYRGEQDWNGGAARLCSAASTMMMMMMMPPFFPRPLAVHVHRTAGTCHDATCLEQVLLFIVLLTLTFCIRERDQPSSVSHDRPSGRDALSYCTHRNHNEHCNKNRLTSDLSHSELGLDSDQKTVLWRTKQCLLECARMLRRLVTQNHALLPSRISSK</sequence>
<gene>
    <name evidence="2" type="ORF">BD289DRAFT_124351</name>
</gene>
<accession>A0A2T3AFQ7</accession>
<feature type="compositionally biased region" description="Low complexity" evidence="1">
    <location>
        <begin position="1"/>
        <end position="14"/>
    </location>
</feature>
<evidence type="ECO:0000313" key="3">
    <source>
        <dbReference type="Proteomes" id="UP000241462"/>
    </source>
</evidence>
<reference evidence="2 3" key="1">
    <citation type="journal article" date="2018" name="Mycol. Prog.">
        <title>Coniella lustricola, a new species from submerged detritus.</title>
        <authorList>
            <person name="Raudabaugh D.B."/>
            <person name="Iturriaga T."/>
            <person name="Carver A."/>
            <person name="Mondo S."/>
            <person name="Pangilinan J."/>
            <person name="Lipzen A."/>
            <person name="He G."/>
            <person name="Amirebrahimi M."/>
            <person name="Grigoriev I.V."/>
            <person name="Miller A.N."/>
        </authorList>
    </citation>
    <scope>NUCLEOTIDE SEQUENCE [LARGE SCALE GENOMIC DNA]</scope>
    <source>
        <strain evidence="2 3">B22-T-1</strain>
    </source>
</reference>
<dbReference type="EMBL" id="KZ678395">
    <property type="protein sequence ID" value="PSR97005.1"/>
    <property type="molecule type" value="Genomic_DNA"/>
</dbReference>
<keyword evidence="3" id="KW-1185">Reference proteome</keyword>
<evidence type="ECO:0000313" key="2">
    <source>
        <dbReference type="EMBL" id="PSR97005.1"/>
    </source>
</evidence>
<organism evidence="2 3">
    <name type="scientific">Coniella lustricola</name>
    <dbReference type="NCBI Taxonomy" id="2025994"/>
    <lineage>
        <taxon>Eukaryota</taxon>
        <taxon>Fungi</taxon>
        <taxon>Dikarya</taxon>
        <taxon>Ascomycota</taxon>
        <taxon>Pezizomycotina</taxon>
        <taxon>Sordariomycetes</taxon>
        <taxon>Sordariomycetidae</taxon>
        <taxon>Diaporthales</taxon>
        <taxon>Schizoparmaceae</taxon>
        <taxon>Coniella</taxon>
    </lineage>
</organism>
<dbReference type="InParanoid" id="A0A2T3AFQ7"/>
<protein>
    <submittedName>
        <fullName evidence="2">Uncharacterized protein</fullName>
    </submittedName>
</protein>